<dbReference type="Proteomes" id="UP000179769">
    <property type="component" value="Unassembled WGS sequence"/>
</dbReference>
<reference evidence="4" key="1">
    <citation type="submission" date="2016-07" db="EMBL/GenBank/DDBJ databases">
        <title>Frankia sp. NRRL B-16219 Genome sequencing.</title>
        <authorList>
            <person name="Ghodhbane-Gtari F."/>
            <person name="Swanson E."/>
            <person name="Gueddou A."/>
            <person name="Louati M."/>
            <person name="Nouioui I."/>
            <person name="Hezbri K."/>
            <person name="Abebe-Akele F."/>
            <person name="Simpson S."/>
            <person name="Morris K."/>
            <person name="Thomas K."/>
            <person name="Gtari M."/>
            <person name="Tisa L.S."/>
        </authorList>
    </citation>
    <scope>NUCLEOTIDE SEQUENCE [LARGE SCALE GENOMIC DNA]</scope>
    <source>
        <strain evidence="4">NRRL B-16219</strain>
    </source>
</reference>
<feature type="transmembrane region" description="Helical" evidence="2">
    <location>
        <begin position="476"/>
        <end position="495"/>
    </location>
</feature>
<evidence type="ECO:0000256" key="1">
    <source>
        <dbReference type="SAM" id="MobiDB-lite"/>
    </source>
</evidence>
<evidence type="ECO:0000256" key="2">
    <source>
        <dbReference type="SAM" id="Phobius"/>
    </source>
</evidence>
<keyword evidence="2" id="KW-0472">Membrane</keyword>
<name>A0A1S1QGL4_9ACTN</name>
<dbReference type="AlphaFoldDB" id="A0A1S1QGL4"/>
<keyword evidence="2" id="KW-0812">Transmembrane</keyword>
<protein>
    <recommendedName>
        <fullName evidence="5">Glycosyltransferase RgtA/B/C/D-like domain-containing protein</fullName>
    </recommendedName>
</protein>
<feature type="transmembrane region" description="Helical" evidence="2">
    <location>
        <begin position="93"/>
        <end position="110"/>
    </location>
</feature>
<keyword evidence="2" id="KW-1133">Transmembrane helix</keyword>
<accession>A0A1S1QGL4</accession>
<evidence type="ECO:0008006" key="5">
    <source>
        <dbReference type="Google" id="ProtNLM"/>
    </source>
</evidence>
<feature type="transmembrane region" description="Helical" evidence="2">
    <location>
        <begin position="419"/>
        <end position="442"/>
    </location>
</feature>
<dbReference type="EMBL" id="MAXA01000158">
    <property type="protein sequence ID" value="OHV32202.1"/>
    <property type="molecule type" value="Genomic_DNA"/>
</dbReference>
<comment type="caution">
    <text evidence="3">The sequence shown here is derived from an EMBL/GenBank/DDBJ whole genome shotgun (WGS) entry which is preliminary data.</text>
</comment>
<dbReference type="RefSeq" id="WP_071062572.1">
    <property type="nucleotide sequence ID" value="NZ_MAXA01000158.1"/>
</dbReference>
<feature type="region of interest" description="Disordered" evidence="1">
    <location>
        <begin position="1"/>
        <end position="25"/>
    </location>
</feature>
<feature type="transmembrane region" description="Helical" evidence="2">
    <location>
        <begin position="232"/>
        <end position="254"/>
    </location>
</feature>
<feature type="transmembrane region" description="Helical" evidence="2">
    <location>
        <begin position="122"/>
        <end position="142"/>
    </location>
</feature>
<dbReference type="OrthoDB" id="5175362at2"/>
<feature type="transmembrane region" description="Helical" evidence="2">
    <location>
        <begin position="275"/>
        <end position="300"/>
    </location>
</feature>
<evidence type="ECO:0000313" key="4">
    <source>
        <dbReference type="Proteomes" id="UP000179769"/>
    </source>
</evidence>
<feature type="transmembrane region" description="Helical" evidence="2">
    <location>
        <begin position="54"/>
        <end position="73"/>
    </location>
</feature>
<organism evidence="3 4">
    <name type="scientific">Parafrankia soli</name>
    <dbReference type="NCBI Taxonomy" id="2599596"/>
    <lineage>
        <taxon>Bacteria</taxon>
        <taxon>Bacillati</taxon>
        <taxon>Actinomycetota</taxon>
        <taxon>Actinomycetes</taxon>
        <taxon>Frankiales</taxon>
        <taxon>Frankiaceae</taxon>
        <taxon>Parafrankia</taxon>
    </lineage>
</organism>
<keyword evidence="4" id="KW-1185">Reference proteome</keyword>
<gene>
    <name evidence="3" type="ORF">BBK14_16040</name>
</gene>
<evidence type="ECO:0000313" key="3">
    <source>
        <dbReference type="EMBL" id="OHV32202.1"/>
    </source>
</evidence>
<feature type="transmembrane region" description="Helical" evidence="2">
    <location>
        <begin position="387"/>
        <end position="407"/>
    </location>
</feature>
<sequence length="498" mass="51091">MVNGRPTRAAPSPARLTPSARQEPTRHIRTRKVTGTLPRRAPTLSALRAEGVDVGLWCAAAGFGLLLSGLIAATDVDLGSAAPFPVGWRTPHLAPATLLPVLVAIVTLALARRAVRARWPLLLLFGFAGSLCWSLALAAAAGPGLTDGLRPPPVYLTAAGAVGDDPLGYLAGWVAQSVDGPVSAAQAGATDLPRAPSSLLTSHPPGPVLLVWGLDQLGLGDLTDGADGAGSAVPLGLALTALTALGVPLVAVAVRSLCHETAARRAIPVLVLTPWALWAAASPRAVAILPAAAAVAVGVLGCEPGRRWRLSWALLSGLLLGVSGLFDYAVVWLGVAVAAAYFVRRQPLMNVFTGLGALLPLWLFFAWGFSLPDGLTRARVDTGPTTMLAWLTLDAVVVLLAGGPVLVRALRRIRLTPGWPFLVGAGAAVLFSLCAGLAWGGVELAWLPLAPWLAVAALAPRPRPDGPGDTVRAGDLPGLLIGTGALAAIVLRVFLGNS</sequence>
<feature type="transmembrane region" description="Helical" evidence="2">
    <location>
        <begin position="348"/>
        <end position="367"/>
    </location>
</feature>
<proteinExistence type="predicted"/>
<feature type="transmembrane region" description="Helical" evidence="2">
    <location>
        <begin position="312"/>
        <end position="341"/>
    </location>
</feature>